<evidence type="ECO:0000313" key="1">
    <source>
        <dbReference type="EMBL" id="AYW47330.1"/>
    </source>
</evidence>
<evidence type="ECO:0000313" key="2">
    <source>
        <dbReference type="Proteomes" id="UP000268310"/>
    </source>
</evidence>
<dbReference type="RefSeq" id="WP_123936660.1">
    <property type="nucleotide sequence ID" value="NZ_BSUW01000001.1"/>
</dbReference>
<dbReference type="Proteomes" id="UP000268310">
    <property type="component" value="Chromosome"/>
</dbReference>
<dbReference type="NCBIfam" id="NF047400">
    <property type="entry name" value="MazE_PemI_antitoxin"/>
    <property type="match status" value="1"/>
</dbReference>
<gene>
    <name evidence="1" type="ORF">C7K38_02400</name>
</gene>
<protein>
    <submittedName>
        <fullName evidence="1">AbrB family transcriptional regulator</fullName>
    </submittedName>
</protein>
<accession>A0ABM7A7C7</accession>
<reference evidence="1 2" key="1">
    <citation type="journal article" date="2012" name="Int. J. Syst. Evol. Microbiol.">
        <title>Characterization of Tetragenococcus strains from sugar thick juice reveals a novel species, Tetragenococcus osmophilus sp. nov., and divides Tetragenococcus halophilus into two subspecies, T. halophilus subsp. halophilus subsp. nov. and T. halophilus subsp. flandriensis subsp. nov.</title>
        <authorList>
            <person name="Juste A."/>
            <person name="Van Trappen S."/>
            <person name="Verreth C."/>
            <person name="Cleenwerck I."/>
            <person name="De Vos P."/>
            <person name="Lievens B."/>
            <person name="Willems K.A."/>
        </authorList>
    </citation>
    <scope>NUCLEOTIDE SEQUENCE [LARGE SCALE GENOMIC DNA]</scope>
    <source>
        <strain evidence="1 2">JCM 31126</strain>
    </source>
</reference>
<sequence length="61" mass="6861">MLGYFTVTEYNQTGKEYLVSYGEDGTIVLIPKIEDPFVDVTEGAFYETDVWGDMPAVGKEM</sequence>
<name>A0ABM7A7C7_9ENTE</name>
<organism evidence="1 2">
    <name type="scientific">Tetragenococcus osmophilus</name>
    <dbReference type="NCBI Taxonomy" id="526944"/>
    <lineage>
        <taxon>Bacteria</taxon>
        <taxon>Bacillati</taxon>
        <taxon>Bacillota</taxon>
        <taxon>Bacilli</taxon>
        <taxon>Lactobacillales</taxon>
        <taxon>Enterococcaceae</taxon>
        <taxon>Tetragenococcus</taxon>
    </lineage>
</organism>
<dbReference type="EMBL" id="CP027783">
    <property type="protein sequence ID" value="AYW47330.1"/>
    <property type="molecule type" value="Genomic_DNA"/>
</dbReference>
<proteinExistence type="predicted"/>
<keyword evidence="2" id="KW-1185">Reference proteome</keyword>